<dbReference type="EMBL" id="JAGYPE020000040">
    <property type="protein sequence ID" value="MCH6267659.1"/>
    <property type="molecule type" value="Genomic_DNA"/>
</dbReference>
<dbReference type="AlphaFoldDB" id="A0A9J6N0J7"/>
<gene>
    <name evidence="1" type="ORF">KHB02_019235</name>
</gene>
<dbReference type="Proteomes" id="UP000677265">
    <property type="component" value="Unassembled WGS sequence"/>
</dbReference>
<protein>
    <submittedName>
        <fullName evidence="1">Uncharacterized protein</fullName>
    </submittedName>
</protein>
<evidence type="ECO:0000313" key="1">
    <source>
        <dbReference type="EMBL" id="MCH6267659.1"/>
    </source>
</evidence>
<proteinExistence type="predicted"/>
<accession>A0A9J6N0J7</accession>
<keyword evidence="2" id="KW-1185">Reference proteome</keyword>
<evidence type="ECO:0000313" key="2">
    <source>
        <dbReference type="Proteomes" id="UP000677265"/>
    </source>
</evidence>
<reference evidence="1 2" key="1">
    <citation type="submission" date="2022-03" db="EMBL/GenBank/DDBJ databases">
        <title>Novel Bacillus species.</title>
        <authorList>
            <person name="Liu G."/>
        </authorList>
    </citation>
    <scope>NUCLEOTIDE SEQUENCE [LARGE SCALE GENOMIC DNA]</scope>
    <source>
        <strain evidence="1 2">FJAT-50051</strain>
    </source>
</reference>
<name>A0A9J6N0J7_9BACI</name>
<dbReference type="RefSeq" id="WP_241113970.1">
    <property type="nucleotide sequence ID" value="NZ_JAGYPE020000040.1"/>
</dbReference>
<comment type="caution">
    <text evidence="1">The sequence shown here is derived from an EMBL/GenBank/DDBJ whole genome shotgun (WGS) entry which is preliminary data.</text>
</comment>
<organism evidence="1 2">
    <name type="scientific">Neobacillus citreus</name>
    <dbReference type="NCBI Taxonomy" id="2833578"/>
    <lineage>
        <taxon>Bacteria</taxon>
        <taxon>Bacillati</taxon>
        <taxon>Bacillota</taxon>
        <taxon>Bacilli</taxon>
        <taxon>Bacillales</taxon>
        <taxon>Bacillaceae</taxon>
        <taxon>Neobacillus</taxon>
    </lineage>
</organism>
<sequence length="115" mass="13695">MQKNSINNLELPLSAENYNLITNHFLNLPDLHFFQKCNHQYRVNRGVYNMIDDWFFEYGIVQIAPRRIFILAFLDFAYQENKTESTKFLRFGHGGLMKKLNDFIKNHEKGSYGQN</sequence>